<feature type="compositionally biased region" description="Basic and acidic residues" evidence="1">
    <location>
        <begin position="533"/>
        <end position="543"/>
    </location>
</feature>
<evidence type="ECO:0000256" key="1">
    <source>
        <dbReference type="SAM" id="MobiDB-lite"/>
    </source>
</evidence>
<dbReference type="PROSITE" id="PS50994">
    <property type="entry name" value="INTEGRASE"/>
    <property type="match status" value="1"/>
</dbReference>
<gene>
    <name evidence="3" type="ORF">OSB04_012676</name>
</gene>
<feature type="compositionally biased region" description="Acidic residues" evidence="1">
    <location>
        <begin position="325"/>
        <end position="348"/>
    </location>
</feature>
<name>A0AA38WET6_9ASTR</name>
<feature type="region of interest" description="Disordered" evidence="1">
    <location>
        <begin position="533"/>
        <end position="569"/>
    </location>
</feature>
<dbReference type="PANTHER" id="PTHR42648:SF20">
    <property type="entry name" value="RNA-DIRECTED DNA POLYMERASE"/>
    <property type="match status" value="1"/>
</dbReference>
<dbReference type="AlphaFoldDB" id="A0AA38WET6"/>
<dbReference type="EMBL" id="JARYMX010000003">
    <property type="protein sequence ID" value="KAJ9558062.1"/>
    <property type="molecule type" value="Genomic_DNA"/>
</dbReference>
<feature type="compositionally biased region" description="Basic and acidic residues" evidence="1">
    <location>
        <begin position="551"/>
        <end position="569"/>
    </location>
</feature>
<protein>
    <recommendedName>
        <fullName evidence="2">Integrase catalytic domain-containing protein</fullName>
    </recommendedName>
</protein>
<dbReference type="InterPro" id="IPR001584">
    <property type="entry name" value="Integrase_cat-core"/>
</dbReference>
<feature type="domain" description="Integrase catalytic" evidence="2">
    <location>
        <begin position="352"/>
        <end position="474"/>
    </location>
</feature>
<sequence>MNNLPIPLPEIFQVGAIVNKLPPSWKNFSKRMMHKSKYYSLDDLLKHLRIEEEIRNRYKKGKPHANVHSVQASGKGKGKFKFVGPTKKCNMGPQKKSFKRHRQSSGQGNLKRNGKCHVCEETEHYARECKQRKSGTPGIANAVAEIEDLMANLSMEEIDMLAMNGSIALAAIGGWFFDTGAIVHFSSKFVHFSDLFVFPELGNHKSRVGKSRFPNQDLRVRKRAFPSTLDEVYCRTVRICSGVARGREKGKDKVTVANMNIADVAGIRTVQLHFTSGNILTLLNVVLTIAKSGDGVIAFIKDKRYIGRAYRDRGMYTLSLKDHADDDSDSDESMNDRSDDEDVNDVSDGESIGSNATMVEGFVSGDGERSDSVSSDDMVVFPVDAFVFENDFYTFIFDTQKMKLLKFSNIIKLKSKIRKEKRIKILRSDRGGEYFSSKFDTFCEEDGIKHERTSPSIPQQNGLAERKNRTLVEMGCVAYYRTPDPKRSKLGARAIKSIFVGYANNSIAYRLLDNDSGVIVEFRDVEFFEDKFSEDAENSDKTSDTGLPGTSREDSKTSQRVDEPRRSTE</sequence>
<dbReference type="InterPro" id="IPR039537">
    <property type="entry name" value="Retrotran_Ty1/copia-like"/>
</dbReference>
<dbReference type="PANTHER" id="PTHR42648">
    <property type="entry name" value="TRANSPOSASE, PUTATIVE-RELATED"/>
    <property type="match status" value="1"/>
</dbReference>
<comment type="caution">
    <text evidence="3">The sequence shown here is derived from an EMBL/GenBank/DDBJ whole genome shotgun (WGS) entry which is preliminary data.</text>
</comment>
<dbReference type="GO" id="GO:0015074">
    <property type="term" value="P:DNA integration"/>
    <property type="evidence" value="ECO:0007669"/>
    <property type="project" value="InterPro"/>
</dbReference>
<feature type="region of interest" description="Disordered" evidence="1">
    <location>
        <begin position="323"/>
        <end position="353"/>
    </location>
</feature>
<dbReference type="InterPro" id="IPR057670">
    <property type="entry name" value="SH3_retrovirus"/>
</dbReference>
<dbReference type="Gene3D" id="3.30.420.10">
    <property type="entry name" value="Ribonuclease H-like superfamily/Ribonuclease H"/>
    <property type="match status" value="1"/>
</dbReference>
<evidence type="ECO:0000313" key="3">
    <source>
        <dbReference type="EMBL" id="KAJ9558062.1"/>
    </source>
</evidence>
<dbReference type="InterPro" id="IPR012337">
    <property type="entry name" value="RNaseH-like_sf"/>
</dbReference>
<evidence type="ECO:0000259" key="2">
    <source>
        <dbReference type="PROSITE" id="PS50994"/>
    </source>
</evidence>
<dbReference type="InterPro" id="IPR036397">
    <property type="entry name" value="RNaseH_sf"/>
</dbReference>
<dbReference type="GO" id="GO:0003676">
    <property type="term" value="F:nucleic acid binding"/>
    <property type="evidence" value="ECO:0007669"/>
    <property type="project" value="InterPro"/>
</dbReference>
<keyword evidence="4" id="KW-1185">Reference proteome</keyword>
<reference evidence="3" key="1">
    <citation type="submission" date="2023-03" db="EMBL/GenBank/DDBJ databases">
        <title>Chromosome-scale reference genome and RAD-based genetic map of yellow starthistle (Centaurea solstitialis) reveal putative structural variation and QTLs associated with invader traits.</title>
        <authorList>
            <person name="Reatini B."/>
            <person name="Cang F.A."/>
            <person name="Jiang Q."/>
            <person name="Mckibben M.T.W."/>
            <person name="Barker M.S."/>
            <person name="Rieseberg L.H."/>
            <person name="Dlugosch K.M."/>
        </authorList>
    </citation>
    <scope>NUCLEOTIDE SEQUENCE</scope>
    <source>
        <strain evidence="3">CAN-66</strain>
        <tissue evidence="3">Leaf</tissue>
    </source>
</reference>
<dbReference type="Proteomes" id="UP001172457">
    <property type="component" value="Chromosome 3"/>
</dbReference>
<dbReference type="Pfam" id="PF14223">
    <property type="entry name" value="Retrotran_gag_2"/>
    <property type="match status" value="1"/>
</dbReference>
<dbReference type="SUPFAM" id="SSF57756">
    <property type="entry name" value="Retrovirus zinc finger-like domains"/>
    <property type="match status" value="1"/>
</dbReference>
<dbReference type="Pfam" id="PF25597">
    <property type="entry name" value="SH3_retrovirus"/>
    <property type="match status" value="1"/>
</dbReference>
<organism evidence="3 4">
    <name type="scientific">Centaurea solstitialis</name>
    <name type="common">yellow star-thistle</name>
    <dbReference type="NCBI Taxonomy" id="347529"/>
    <lineage>
        <taxon>Eukaryota</taxon>
        <taxon>Viridiplantae</taxon>
        <taxon>Streptophyta</taxon>
        <taxon>Embryophyta</taxon>
        <taxon>Tracheophyta</taxon>
        <taxon>Spermatophyta</taxon>
        <taxon>Magnoliopsida</taxon>
        <taxon>eudicotyledons</taxon>
        <taxon>Gunneridae</taxon>
        <taxon>Pentapetalae</taxon>
        <taxon>asterids</taxon>
        <taxon>campanulids</taxon>
        <taxon>Asterales</taxon>
        <taxon>Asteraceae</taxon>
        <taxon>Carduoideae</taxon>
        <taxon>Cardueae</taxon>
        <taxon>Centaureinae</taxon>
        <taxon>Centaurea</taxon>
    </lineage>
</organism>
<accession>A0AA38WET6</accession>
<feature type="region of interest" description="Disordered" evidence="1">
    <location>
        <begin position="91"/>
        <end position="112"/>
    </location>
</feature>
<evidence type="ECO:0000313" key="4">
    <source>
        <dbReference type="Proteomes" id="UP001172457"/>
    </source>
</evidence>
<proteinExistence type="predicted"/>
<dbReference type="InterPro" id="IPR036875">
    <property type="entry name" value="Znf_CCHC_sf"/>
</dbReference>
<dbReference type="GO" id="GO:0008270">
    <property type="term" value="F:zinc ion binding"/>
    <property type="evidence" value="ECO:0007669"/>
    <property type="project" value="InterPro"/>
</dbReference>
<dbReference type="SUPFAM" id="SSF53098">
    <property type="entry name" value="Ribonuclease H-like"/>
    <property type="match status" value="1"/>
</dbReference>